<protein>
    <submittedName>
        <fullName evidence="5">Linear amide C-N hydrolase</fullName>
    </submittedName>
</protein>
<comment type="similarity">
    <text evidence="1">Belongs to the peptidase C59 family.</text>
</comment>
<evidence type="ECO:0000313" key="6">
    <source>
        <dbReference type="Proteomes" id="UP000279760"/>
    </source>
</evidence>
<dbReference type="InterPro" id="IPR052193">
    <property type="entry name" value="Peptidase_C59"/>
</dbReference>
<sequence>MKKTIIALTLAATASSVLVGTANACSRITLDTPYGVSQVRTLDWGQKLGTYAIMSPAGVEVATKAVPSYKTAAKWTVKYPTLNLEERAVFVDTSGEAINNQGLSASTLYMYDSQAFIKDYKDTGAPAVNWGDAAAFMAQNFKTVEEAVAAFEANEFQFAWADGIHGTQHGLHISVQDKSGDIALFELNEGGKMMVHRGSVNDKLRVMANAPLQQYHDENATKVGDFNHVENGHNIGSTISSPERMLRGLYNSAHVKFDPQASWAQTEGKLQSTFDSGNLVPQDIIDPANGETYASWIQYTYNFENGSFKMRYFDTYSEIRIDLRQLNDIKTVSCADLVEQAELSNVATFSTCS</sequence>
<dbReference type="InterPro" id="IPR029055">
    <property type="entry name" value="Ntn_hydrolases_N"/>
</dbReference>
<dbReference type="GO" id="GO:0016787">
    <property type="term" value="F:hydrolase activity"/>
    <property type="evidence" value="ECO:0007669"/>
    <property type="project" value="UniProtKB-KW"/>
</dbReference>
<proteinExistence type="inferred from homology"/>
<dbReference type="Gene3D" id="3.60.60.10">
    <property type="entry name" value="Penicillin V Acylase, Chain A"/>
    <property type="match status" value="1"/>
</dbReference>
<accession>A0A3G4VF42</accession>
<evidence type="ECO:0000259" key="4">
    <source>
        <dbReference type="Pfam" id="PF02275"/>
    </source>
</evidence>
<evidence type="ECO:0000256" key="3">
    <source>
        <dbReference type="SAM" id="SignalP"/>
    </source>
</evidence>
<dbReference type="Proteomes" id="UP000279760">
    <property type="component" value="Chromosome 2"/>
</dbReference>
<gene>
    <name evidence="5" type="ORF">ECB94_18995</name>
</gene>
<dbReference type="SUPFAM" id="SSF56235">
    <property type="entry name" value="N-terminal nucleophile aminohydrolases (Ntn hydrolases)"/>
    <property type="match status" value="1"/>
</dbReference>
<dbReference type="PANTHER" id="PTHR35527:SF2">
    <property type="entry name" value="HYDROLASE"/>
    <property type="match status" value="1"/>
</dbReference>
<feature type="signal peptide" evidence="3">
    <location>
        <begin position="1"/>
        <end position="24"/>
    </location>
</feature>
<organism evidence="5 6">
    <name type="scientific">Vibrio mediterranei</name>
    <dbReference type="NCBI Taxonomy" id="689"/>
    <lineage>
        <taxon>Bacteria</taxon>
        <taxon>Pseudomonadati</taxon>
        <taxon>Pseudomonadota</taxon>
        <taxon>Gammaproteobacteria</taxon>
        <taxon>Vibrionales</taxon>
        <taxon>Vibrionaceae</taxon>
        <taxon>Vibrio</taxon>
    </lineage>
</organism>
<evidence type="ECO:0000256" key="2">
    <source>
        <dbReference type="ARBA" id="ARBA00022801"/>
    </source>
</evidence>
<name>A0A3G4VF42_9VIBR</name>
<keyword evidence="3" id="KW-0732">Signal</keyword>
<keyword evidence="2 5" id="KW-0378">Hydrolase</keyword>
<evidence type="ECO:0000256" key="1">
    <source>
        <dbReference type="ARBA" id="ARBA00006625"/>
    </source>
</evidence>
<evidence type="ECO:0000313" key="5">
    <source>
        <dbReference type="EMBL" id="AYV23383.1"/>
    </source>
</evidence>
<dbReference type="Pfam" id="PF02275">
    <property type="entry name" value="CBAH"/>
    <property type="match status" value="1"/>
</dbReference>
<dbReference type="PANTHER" id="PTHR35527">
    <property type="entry name" value="CHOLOYLGLYCINE HYDROLASE"/>
    <property type="match status" value="1"/>
</dbReference>
<dbReference type="InterPro" id="IPR029132">
    <property type="entry name" value="CBAH/NAAA_C"/>
</dbReference>
<reference evidence="5 6" key="1">
    <citation type="submission" date="2018-11" db="EMBL/GenBank/DDBJ databases">
        <title>Complete Genome Sequence of Vbrio mediterranei 117-T6: a Potential Pathogen Bacteria Isolated from the Conchocelis of Pyropia.</title>
        <authorList>
            <person name="Liu Q."/>
        </authorList>
    </citation>
    <scope>NUCLEOTIDE SEQUENCE [LARGE SCALE GENOMIC DNA]</scope>
    <source>
        <strain evidence="5 6">117-T6</strain>
    </source>
</reference>
<dbReference type="AlphaFoldDB" id="A0A3G4VF42"/>
<dbReference type="EMBL" id="CP033578">
    <property type="protein sequence ID" value="AYV23383.1"/>
    <property type="molecule type" value="Genomic_DNA"/>
</dbReference>
<feature type="domain" description="Choloylglycine hydrolase/NAAA C-terminal" evidence="4">
    <location>
        <begin position="25"/>
        <end position="220"/>
    </location>
</feature>
<feature type="chain" id="PRO_5018009738" evidence="3">
    <location>
        <begin position="25"/>
        <end position="353"/>
    </location>
</feature>
<dbReference type="RefSeq" id="WP_124941401.1">
    <property type="nucleotide sequence ID" value="NZ_CP033578.1"/>
</dbReference>